<reference evidence="1 2" key="1">
    <citation type="submission" date="2020-01" db="EMBL/GenBank/DDBJ databases">
        <title>Draft genome assembly of Ensifer adhaerens T173.</title>
        <authorList>
            <person name="Craig J.E."/>
            <person name="Stinchcombe J.R."/>
        </authorList>
    </citation>
    <scope>NUCLEOTIDE SEQUENCE [LARGE SCALE GENOMIC DNA]</scope>
    <source>
        <strain evidence="1 2">T173</strain>
    </source>
</reference>
<keyword evidence="2" id="KW-1185">Reference proteome</keyword>
<dbReference type="InterPro" id="IPR045397">
    <property type="entry name" value="TumE-like"/>
</dbReference>
<dbReference type="EMBL" id="WXFA01000033">
    <property type="protein sequence ID" value="MBM3094851.1"/>
    <property type="molecule type" value="Genomic_DNA"/>
</dbReference>
<dbReference type="Proteomes" id="UP000744980">
    <property type="component" value="Unassembled WGS sequence"/>
</dbReference>
<dbReference type="Pfam" id="PF20126">
    <property type="entry name" value="TumE"/>
    <property type="match status" value="1"/>
</dbReference>
<comment type="caution">
    <text evidence="1">The sequence shown here is derived from an EMBL/GenBank/DDBJ whole genome shotgun (WGS) entry which is preliminary data.</text>
</comment>
<evidence type="ECO:0000313" key="1">
    <source>
        <dbReference type="EMBL" id="MBM3094851.1"/>
    </source>
</evidence>
<proteinExistence type="predicted"/>
<organism evidence="1 2">
    <name type="scientific">Ensifer canadensis</name>
    <dbReference type="NCBI Taxonomy" id="555315"/>
    <lineage>
        <taxon>Bacteria</taxon>
        <taxon>Pseudomonadati</taxon>
        <taxon>Pseudomonadota</taxon>
        <taxon>Alphaproteobacteria</taxon>
        <taxon>Hyphomicrobiales</taxon>
        <taxon>Rhizobiaceae</taxon>
        <taxon>Sinorhizobium/Ensifer group</taxon>
        <taxon>Ensifer</taxon>
    </lineage>
</organism>
<evidence type="ECO:0000313" key="2">
    <source>
        <dbReference type="Proteomes" id="UP000744980"/>
    </source>
</evidence>
<gene>
    <name evidence="1" type="ORF">GFB56_29345</name>
</gene>
<accession>A0AAW4FTY4</accession>
<protein>
    <submittedName>
        <fullName evidence="1">Uncharacterized protein</fullName>
    </submittedName>
</protein>
<sequence>MDAQKITEHKNVEADGSTIQFVIWKLPEPVPPTTHGFKYRMVYIRNRERVVGFDNERGKGDHMHLDGKEYPYQFTSLEQLIEDFMSEIEKRRQS</sequence>
<dbReference type="AlphaFoldDB" id="A0AAW4FTY4"/>
<name>A0AAW4FTY4_9HYPH</name>